<keyword evidence="2" id="KW-1185">Reference proteome</keyword>
<reference evidence="2" key="1">
    <citation type="journal article" date="2019" name="Int. J. Syst. Evol. Microbiol.">
        <title>The Global Catalogue of Microorganisms (GCM) 10K type strain sequencing project: providing services to taxonomists for standard genome sequencing and annotation.</title>
        <authorList>
            <consortium name="The Broad Institute Genomics Platform"/>
            <consortium name="The Broad Institute Genome Sequencing Center for Infectious Disease"/>
            <person name="Wu L."/>
            <person name="Ma J."/>
        </authorList>
    </citation>
    <scope>NUCLEOTIDE SEQUENCE [LARGE SCALE GENOMIC DNA]</scope>
    <source>
        <strain evidence="2">JCM 11813</strain>
    </source>
</reference>
<proteinExistence type="predicted"/>
<name>A0ABP4EXZ7_9ACTN</name>
<dbReference type="EMBL" id="BAAAJE010000011">
    <property type="protein sequence ID" value="GAA1144994.1"/>
    <property type="molecule type" value="Genomic_DNA"/>
</dbReference>
<evidence type="ECO:0000313" key="1">
    <source>
        <dbReference type="EMBL" id="GAA1144994.1"/>
    </source>
</evidence>
<evidence type="ECO:0000313" key="2">
    <source>
        <dbReference type="Proteomes" id="UP001499979"/>
    </source>
</evidence>
<accession>A0ABP4EXZ7</accession>
<sequence length="68" mass="7278">MITSSVAIRLANAPYAWGPSRRAATIVNPYVATFMTAIATAMAPPPLSSWVTRRVGVTGGKRMRDSRA</sequence>
<comment type="caution">
    <text evidence="1">The sequence shown here is derived from an EMBL/GenBank/DDBJ whole genome shotgun (WGS) entry which is preliminary data.</text>
</comment>
<protein>
    <submittedName>
        <fullName evidence="1">Uncharacterized protein</fullName>
    </submittedName>
</protein>
<organism evidence="1 2">
    <name type="scientific">Nocardioides aquiterrae</name>
    <dbReference type="NCBI Taxonomy" id="203799"/>
    <lineage>
        <taxon>Bacteria</taxon>
        <taxon>Bacillati</taxon>
        <taxon>Actinomycetota</taxon>
        <taxon>Actinomycetes</taxon>
        <taxon>Propionibacteriales</taxon>
        <taxon>Nocardioidaceae</taxon>
        <taxon>Nocardioides</taxon>
    </lineage>
</organism>
<dbReference type="Proteomes" id="UP001499979">
    <property type="component" value="Unassembled WGS sequence"/>
</dbReference>
<gene>
    <name evidence="1" type="ORF">GCM10009606_25250</name>
</gene>